<dbReference type="InterPro" id="IPR007078">
    <property type="entry name" value="Haem_export_protD_CcmD"/>
</dbReference>
<comment type="subcellular location">
    <subcellularLocation>
        <location evidence="2 12">Cell inner membrane</location>
        <topology evidence="2 12">Single-pass membrane protein</topology>
    </subcellularLocation>
</comment>
<dbReference type="EMBL" id="JAAATW010000003">
    <property type="protein sequence ID" value="NBE08723.1"/>
    <property type="molecule type" value="Genomic_DNA"/>
</dbReference>
<keyword evidence="10 12" id="KW-1133">Transmembrane helix</keyword>
<keyword evidence="8 12" id="KW-0812">Transmembrane</keyword>
<evidence type="ECO:0000256" key="4">
    <source>
        <dbReference type="ARBA" id="ARBA00016461"/>
    </source>
</evidence>
<proteinExistence type="inferred from homology"/>
<gene>
    <name evidence="13" type="primary">ccmD</name>
    <name evidence="13" type="ORF">GU920_14375</name>
</gene>
<comment type="caution">
    <text evidence="13">The sequence shown here is derived from an EMBL/GenBank/DDBJ whole genome shotgun (WGS) entry which is preliminary data.</text>
</comment>
<evidence type="ECO:0000256" key="11">
    <source>
        <dbReference type="ARBA" id="ARBA00023136"/>
    </source>
</evidence>
<dbReference type="NCBIfam" id="TIGR03141">
    <property type="entry name" value="cytochro_ccmD"/>
    <property type="match status" value="1"/>
</dbReference>
<evidence type="ECO:0000313" key="13">
    <source>
        <dbReference type="EMBL" id="NBE08723.1"/>
    </source>
</evidence>
<keyword evidence="6 12" id="KW-1003">Cell membrane</keyword>
<reference evidence="14" key="1">
    <citation type="submission" date="2020-01" db="EMBL/GenBank/DDBJ databases">
        <title>Sphingomonas sp. strain CSW-10.</title>
        <authorList>
            <person name="Chen W.-M."/>
        </authorList>
    </citation>
    <scope>NUCLEOTIDE SEQUENCE [LARGE SCALE GENOMIC DNA]</scope>
    <source>
        <strain evidence="14">CCP-1</strain>
    </source>
</reference>
<keyword evidence="11 12" id="KW-0472">Membrane</keyword>
<keyword evidence="9 12" id="KW-0201">Cytochrome c-type biogenesis</keyword>
<comment type="function">
    <text evidence="1 12">Required for the export of heme to the periplasm for the biogenesis of c-type cytochromes.</text>
</comment>
<dbReference type="Pfam" id="PF04995">
    <property type="entry name" value="CcmD"/>
    <property type="match status" value="1"/>
</dbReference>
<keyword evidence="14" id="KW-1185">Reference proteome</keyword>
<dbReference type="Proteomes" id="UP001517376">
    <property type="component" value="Unassembled WGS sequence"/>
</dbReference>
<protein>
    <recommendedName>
        <fullName evidence="4 12">Heme exporter protein D</fullName>
    </recommendedName>
</protein>
<comment type="similarity">
    <text evidence="3 12">Belongs to the CcmD/CycX/HelD family.</text>
</comment>
<name>A0ABW9Y875_9RHOB</name>
<evidence type="ECO:0000256" key="3">
    <source>
        <dbReference type="ARBA" id="ARBA00008741"/>
    </source>
</evidence>
<sequence length="53" mass="5693">MMPDLGKYAFAVLASYGASVALLAAIVGASLWQRARVKAQLREVEARQEGRDG</sequence>
<evidence type="ECO:0000256" key="2">
    <source>
        <dbReference type="ARBA" id="ARBA00004377"/>
    </source>
</evidence>
<dbReference type="RefSeq" id="WP_161767767.1">
    <property type="nucleotide sequence ID" value="NZ_JAAATW010000003.1"/>
</dbReference>
<keyword evidence="7 12" id="KW-0997">Cell inner membrane</keyword>
<evidence type="ECO:0000256" key="1">
    <source>
        <dbReference type="ARBA" id="ARBA00002442"/>
    </source>
</evidence>
<organism evidence="13 14">
    <name type="scientific">Paragemmobacter ruber</name>
    <dbReference type="NCBI Taxonomy" id="1985673"/>
    <lineage>
        <taxon>Bacteria</taxon>
        <taxon>Pseudomonadati</taxon>
        <taxon>Pseudomonadota</taxon>
        <taxon>Alphaproteobacteria</taxon>
        <taxon>Rhodobacterales</taxon>
        <taxon>Paracoccaceae</taxon>
        <taxon>Paragemmobacter</taxon>
    </lineage>
</organism>
<evidence type="ECO:0000256" key="7">
    <source>
        <dbReference type="ARBA" id="ARBA00022519"/>
    </source>
</evidence>
<evidence type="ECO:0000256" key="9">
    <source>
        <dbReference type="ARBA" id="ARBA00022748"/>
    </source>
</evidence>
<evidence type="ECO:0000256" key="10">
    <source>
        <dbReference type="ARBA" id="ARBA00022989"/>
    </source>
</evidence>
<feature type="transmembrane region" description="Helical" evidence="12">
    <location>
        <begin position="12"/>
        <end position="32"/>
    </location>
</feature>
<accession>A0ABW9Y875</accession>
<evidence type="ECO:0000256" key="8">
    <source>
        <dbReference type="ARBA" id="ARBA00022692"/>
    </source>
</evidence>
<keyword evidence="5 12" id="KW-0813">Transport</keyword>
<evidence type="ECO:0000256" key="5">
    <source>
        <dbReference type="ARBA" id="ARBA00022448"/>
    </source>
</evidence>
<evidence type="ECO:0000313" key="14">
    <source>
        <dbReference type="Proteomes" id="UP001517376"/>
    </source>
</evidence>
<evidence type="ECO:0000256" key="6">
    <source>
        <dbReference type="ARBA" id="ARBA00022475"/>
    </source>
</evidence>
<evidence type="ECO:0000256" key="12">
    <source>
        <dbReference type="RuleBase" id="RU363101"/>
    </source>
</evidence>